<feature type="binding site" evidence="10">
    <location>
        <position position="175"/>
    </location>
    <ligand>
        <name>a divalent metal cation</name>
        <dbReference type="ChEBI" id="CHEBI:60240"/>
    </ligand>
</feature>
<evidence type="ECO:0000256" key="5">
    <source>
        <dbReference type="ARBA" id="ARBA00001954"/>
    </source>
</evidence>
<sequence>MSKLIAPSILAADFANLQRDIEMVNESEADWFHIDIMDGVFVPNISFGMPVLKAINKYAGKIIDVHLMIVDPDRYIDTFAELGADILTVHYEACPHLHRTLQAIKAAGMRTGVALNPHTNVSLLEDVITDIDLVCMMSVNPGFGGQSFIENTYKKVKQLKEIIADNNASTQIEIDGGVTDQNAKQLVEAGADVLVAGSFVFKSTNPSETIKDLRSIANS</sequence>
<protein>
    <recommendedName>
        <fullName evidence="7 10">Ribulose-phosphate 3-epimerase</fullName>
        <ecNumber evidence="7 10">5.1.3.1</ecNumber>
    </recommendedName>
</protein>
<dbReference type="NCBIfam" id="NF004076">
    <property type="entry name" value="PRK05581.1-4"/>
    <property type="match status" value="1"/>
</dbReference>
<evidence type="ECO:0000256" key="3">
    <source>
        <dbReference type="ARBA" id="ARBA00001941"/>
    </source>
</evidence>
<evidence type="ECO:0000256" key="8">
    <source>
        <dbReference type="ARBA" id="ARBA00022723"/>
    </source>
</evidence>
<feature type="binding site" evidence="10">
    <location>
        <position position="33"/>
    </location>
    <ligand>
        <name>a divalent metal cation</name>
        <dbReference type="ChEBI" id="CHEBI:60240"/>
    </ligand>
</feature>
<evidence type="ECO:0000313" key="13">
    <source>
        <dbReference type="Proteomes" id="UP001257659"/>
    </source>
</evidence>
<reference evidence="12 13" key="1">
    <citation type="submission" date="2023-07" db="EMBL/GenBank/DDBJ databases">
        <title>Genomic Encyclopedia of Type Strains, Phase IV (KMG-IV): sequencing the most valuable type-strain genomes for metagenomic binning, comparative biology and taxonomic classification.</title>
        <authorList>
            <person name="Goeker M."/>
        </authorList>
    </citation>
    <scope>NUCLEOTIDE SEQUENCE [LARGE SCALE GENOMIC DNA]</scope>
    <source>
        <strain evidence="12 13">DSM 102814</strain>
    </source>
</reference>
<evidence type="ECO:0000256" key="11">
    <source>
        <dbReference type="PIRNR" id="PIRNR001461"/>
    </source>
</evidence>
<feature type="binding site" evidence="10">
    <location>
        <begin position="175"/>
        <end position="177"/>
    </location>
    <ligand>
        <name>substrate</name>
    </ligand>
</feature>
<feature type="binding site" evidence="10">
    <location>
        <position position="66"/>
    </location>
    <ligand>
        <name>a divalent metal cation</name>
        <dbReference type="ChEBI" id="CHEBI:60240"/>
    </ligand>
</feature>
<feature type="binding site" evidence="10">
    <location>
        <position position="66"/>
    </location>
    <ligand>
        <name>substrate</name>
    </ligand>
</feature>
<comment type="cofactor">
    <cofactor evidence="3">
        <name>Co(2+)</name>
        <dbReference type="ChEBI" id="CHEBI:48828"/>
    </cofactor>
</comment>
<comment type="function">
    <text evidence="10">Catalyzes the reversible epimerization of D-ribulose 5-phosphate to D-xylulose 5-phosphate.</text>
</comment>
<evidence type="ECO:0000256" key="1">
    <source>
        <dbReference type="ARBA" id="ARBA00001782"/>
    </source>
</evidence>
<evidence type="ECO:0000256" key="2">
    <source>
        <dbReference type="ARBA" id="ARBA00001936"/>
    </source>
</evidence>
<dbReference type="CDD" id="cd00429">
    <property type="entry name" value="RPE"/>
    <property type="match status" value="1"/>
</dbReference>
<accession>A0ABU1K8W9</accession>
<dbReference type="GO" id="GO:0004750">
    <property type="term" value="F:D-ribulose-phosphate 3-epimerase activity"/>
    <property type="evidence" value="ECO:0007669"/>
    <property type="project" value="UniProtKB-EC"/>
</dbReference>
<name>A0ABU1K8W9_9FLAO</name>
<dbReference type="EC" id="5.1.3.1" evidence="7 10"/>
<comment type="pathway">
    <text evidence="10">Carbohydrate degradation.</text>
</comment>
<dbReference type="PROSITE" id="PS01086">
    <property type="entry name" value="RIBUL_P_3_EPIMER_2"/>
    <property type="match status" value="1"/>
</dbReference>
<keyword evidence="9 10" id="KW-0413">Isomerase</keyword>
<feature type="binding site" evidence="10">
    <location>
        <begin position="197"/>
        <end position="198"/>
    </location>
    <ligand>
        <name>substrate</name>
    </ligand>
</feature>
<evidence type="ECO:0000313" key="12">
    <source>
        <dbReference type="EMBL" id="MDR6302043.1"/>
    </source>
</evidence>
<comment type="catalytic activity">
    <reaction evidence="1 10 11">
        <text>D-ribulose 5-phosphate = D-xylulose 5-phosphate</text>
        <dbReference type="Rhea" id="RHEA:13677"/>
        <dbReference type="ChEBI" id="CHEBI:57737"/>
        <dbReference type="ChEBI" id="CHEBI:58121"/>
        <dbReference type="EC" id="5.1.3.1"/>
    </reaction>
</comment>
<comment type="caution">
    <text evidence="12">The sequence shown here is derived from an EMBL/GenBank/DDBJ whole genome shotgun (WGS) entry which is preliminary data.</text>
</comment>
<evidence type="ECO:0000256" key="6">
    <source>
        <dbReference type="ARBA" id="ARBA00009541"/>
    </source>
</evidence>
<feature type="binding site" evidence="10">
    <location>
        <begin position="142"/>
        <end position="145"/>
    </location>
    <ligand>
        <name>substrate</name>
    </ligand>
</feature>
<dbReference type="Pfam" id="PF00834">
    <property type="entry name" value="Ribul_P_3_epim"/>
    <property type="match status" value="1"/>
</dbReference>
<dbReference type="EMBL" id="JAVDQA010000010">
    <property type="protein sequence ID" value="MDR6302043.1"/>
    <property type="molecule type" value="Genomic_DNA"/>
</dbReference>
<dbReference type="InterPro" id="IPR013785">
    <property type="entry name" value="Aldolase_TIM"/>
</dbReference>
<comment type="cofactor">
    <cofactor evidence="2">
        <name>Mn(2+)</name>
        <dbReference type="ChEBI" id="CHEBI:29035"/>
    </cofactor>
</comment>
<feature type="active site" description="Proton acceptor" evidence="10">
    <location>
        <position position="35"/>
    </location>
</feature>
<comment type="similarity">
    <text evidence="6 10 11">Belongs to the ribulose-phosphate 3-epimerase family.</text>
</comment>
<comment type="cofactor">
    <cofactor evidence="10">
        <name>a divalent metal cation</name>
        <dbReference type="ChEBI" id="CHEBI:60240"/>
    </cofactor>
    <text evidence="10">Binds 1 divalent metal cation per subunit.</text>
</comment>
<dbReference type="NCBIfam" id="TIGR01163">
    <property type="entry name" value="rpe"/>
    <property type="match status" value="1"/>
</dbReference>
<dbReference type="InterPro" id="IPR011060">
    <property type="entry name" value="RibuloseP-bd_barrel"/>
</dbReference>
<proteinExistence type="inferred from homology"/>
<feature type="binding site" evidence="10">
    <location>
        <position position="8"/>
    </location>
    <ligand>
        <name>substrate</name>
    </ligand>
</feature>
<keyword evidence="13" id="KW-1185">Reference proteome</keyword>
<dbReference type="Proteomes" id="UP001257659">
    <property type="component" value="Unassembled WGS sequence"/>
</dbReference>
<dbReference type="PIRSF" id="PIRSF001461">
    <property type="entry name" value="RPE"/>
    <property type="match status" value="1"/>
</dbReference>
<organism evidence="12 13">
    <name type="scientific">Mesonia maritima</name>
    <dbReference type="NCBI Taxonomy" id="1793873"/>
    <lineage>
        <taxon>Bacteria</taxon>
        <taxon>Pseudomonadati</taxon>
        <taxon>Bacteroidota</taxon>
        <taxon>Flavobacteriia</taxon>
        <taxon>Flavobacteriales</taxon>
        <taxon>Flavobacteriaceae</taxon>
        <taxon>Mesonia</taxon>
    </lineage>
</organism>
<dbReference type="PROSITE" id="PS01085">
    <property type="entry name" value="RIBUL_P_3_EPIMER_1"/>
    <property type="match status" value="1"/>
</dbReference>
<evidence type="ECO:0000256" key="10">
    <source>
        <dbReference type="HAMAP-Rule" id="MF_02227"/>
    </source>
</evidence>
<dbReference type="RefSeq" id="WP_309730187.1">
    <property type="nucleotide sequence ID" value="NZ_JAVDQA010000010.1"/>
</dbReference>
<keyword evidence="10 11" id="KW-0119">Carbohydrate metabolism</keyword>
<dbReference type="PANTHER" id="PTHR11749">
    <property type="entry name" value="RIBULOSE-5-PHOSPHATE-3-EPIMERASE"/>
    <property type="match status" value="1"/>
</dbReference>
<evidence type="ECO:0000256" key="7">
    <source>
        <dbReference type="ARBA" id="ARBA00013188"/>
    </source>
</evidence>
<gene>
    <name evidence="10" type="primary">rpe</name>
    <name evidence="12" type="ORF">GGR31_002720</name>
</gene>
<dbReference type="InterPro" id="IPR000056">
    <property type="entry name" value="Ribul_P_3_epim-like"/>
</dbReference>
<dbReference type="HAMAP" id="MF_02227">
    <property type="entry name" value="RPE"/>
    <property type="match status" value="1"/>
</dbReference>
<dbReference type="Gene3D" id="3.20.20.70">
    <property type="entry name" value="Aldolase class I"/>
    <property type="match status" value="1"/>
</dbReference>
<comment type="cofactor">
    <cofactor evidence="4">
        <name>Zn(2+)</name>
        <dbReference type="ChEBI" id="CHEBI:29105"/>
    </cofactor>
</comment>
<dbReference type="SUPFAM" id="SSF51366">
    <property type="entry name" value="Ribulose-phoshate binding barrel"/>
    <property type="match status" value="1"/>
</dbReference>
<evidence type="ECO:0000256" key="4">
    <source>
        <dbReference type="ARBA" id="ARBA00001947"/>
    </source>
</evidence>
<feature type="active site" description="Proton donor" evidence="10">
    <location>
        <position position="175"/>
    </location>
</feature>
<dbReference type="InterPro" id="IPR026019">
    <property type="entry name" value="Ribul_P_3_epim"/>
</dbReference>
<feature type="binding site" evidence="10">
    <location>
        <position position="35"/>
    </location>
    <ligand>
        <name>a divalent metal cation</name>
        <dbReference type="ChEBI" id="CHEBI:60240"/>
    </ligand>
</feature>
<evidence type="ECO:0000256" key="9">
    <source>
        <dbReference type="ARBA" id="ARBA00023235"/>
    </source>
</evidence>
<keyword evidence="8 10" id="KW-0479">Metal-binding</keyword>
<comment type="cofactor">
    <cofactor evidence="5">
        <name>Fe(2+)</name>
        <dbReference type="ChEBI" id="CHEBI:29033"/>
    </cofactor>
</comment>